<organism evidence="3 4">
    <name type="scientific">Thioalbus denitrificans</name>
    <dbReference type="NCBI Taxonomy" id="547122"/>
    <lineage>
        <taxon>Bacteria</taxon>
        <taxon>Pseudomonadati</taxon>
        <taxon>Pseudomonadota</taxon>
        <taxon>Gammaproteobacteria</taxon>
        <taxon>Chromatiales</taxon>
        <taxon>Ectothiorhodospiraceae</taxon>
        <taxon>Thioalbus</taxon>
    </lineage>
</organism>
<keyword evidence="4" id="KW-1185">Reference proteome</keyword>
<proteinExistence type="inferred from homology"/>
<feature type="region of interest" description="Disordered" evidence="2">
    <location>
        <begin position="151"/>
        <end position="170"/>
    </location>
</feature>
<gene>
    <name evidence="3" type="ORF">DFQ59_10657</name>
</gene>
<protein>
    <submittedName>
        <fullName evidence="3">[NiFe] hydrogenase assembly HybE family chaperone</fullName>
    </submittedName>
</protein>
<sequence>MTAPPFVSVAMNQNAPFANPEQLSMELEARFRLIGETRMRDLPIYRPDLAVETIGFRAFGPWWAGVLVTPWFMNLVLFPRLPGAPALPPEGSDLQIDLAGRSERFLSSRDEELGAYLALSLASPMSGFPDQEAARASARTAVAALLETHAGAPGQAAAQSADPRPATDRRGFFRKLLGG</sequence>
<evidence type="ECO:0000256" key="2">
    <source>
        <dbReference type="SAM" id="MobiDB-lite"/>
    </source>
</evidence>
<evidence type="ECO:0000256" key="1">
    <source>
        <dbReference type="ARBA" id="ARBA00006532"/>
    </source>
</evidence>
<dbReference type="AlphaFoldDB" id="A0A369C9M5"/>
<dbReference type="NCBIfam" id="TIGR03993">
    <property type="entry name" value="hydrog_HybE"/>
    <property type="match status" value="1"/>
</dbReference>
<accession>A0A369C9M5</accession>
<evidence type="ECO:0000313" key="3">
    <source>
        <dbReference type="EMBL" id="RCX29825.1"/>
    </source>
</evidence>
<name>A0A369C9M5_9GAMM</name>
<dbReference type="Gene3D" id="3.30.1460.40">
    <property type="entry name" value="[NiFe]-hydrogenase assembly chaperone, HybE"/>
    <property type="match status" value="1"/>
</dbReference>
<dbReference type="OrthoDB" id="7060130at2"/>
<dbReference type="Pfam" id="PF11939">
    <property type="entry name" value="NiFe-hyd_HybE"/>
    <property type="match status" value="1"/>
</dbReference>
<evidence type="ECO:0000313" key="4">
    <source>
        <dbReference type="Proteomes" id="UP000252707"/>
    </source>
</evidence>
<dbReference type="InterPro" id="IPR023994">
    <property type="entry name" value="NiFe-hyd_HybE"/>
</dbReference>
<comment type="caution">
    <text evidence="3">The sequence shown here is derived from an EMBL/GenBank/DDBJ whole genome shotgun (WGS) entry which is preliminary data.</text>
</comment>
<dbReference type="EMBL" id="QPJY01000006">
    <property type="protein sequence ID" value="RCX29825.1"/>
    <property type="molecule type" value="Genomic_DNA"/>
</dbReference>
<dbReference type="InterPro" id="IPR038530">
    <property type="entry name" value="NiFe-hyd_HybE_sf"/>
</dbReference>
<comment type="similarity">
    <text evidence="1">Belongs to the HupJ family.</text>
</comment>
<dbReference type="Proteomes" id="UP000252707">
    <property type="component" value="Unassembled WGS sequence"/>
</dbReference>
<reference evidence="3 4" key="1">
    <citation type="submission" date="2018-07" db="EMBL/GenBank/DDBJ databases">
        <title>Genomic Encyclopedia of Type Strains, Phase IV (KMG-IV): sequencing the most valuable type-strain genomes for metagenomic binning, comparative biology and taxonomic classification.</title>
        <authorList>
            <person name="Goeker M."/>
        </authorList>
    </citation>
    <scope>NUCLEOTIDE SEQUENCE [LARGE SCALE GENOMIC DNA]</scope>
    <source>
        <strain evidence="3 4">DSM 26407</strain>
    </source>
</reference>
<feature type="compositionally biased region" description="Low complexity" evidence="2">
    <location>
        <begin position="151"/>
        <end position="161"/>
    </location>
</feature>
<dbReference type="RefSeq" id="WP_114280043.1">
    <property type="nucleotide sequence ID" value="NZ_QPJY01000006.1"/>
</dbReference>